<gene>
    <name evidence="1" type="ORF">PIB30_043001</name>
</gene>
<dbReference type="Proteomes" id="UP001341840">
    <property type="component" value="Unassembled WGS sequence"/>
</dbReference>
<sequence>MGDLLGSPRVAPLFRYLFYCSFFRPLSGVPHPHPGSSSPAGRASGRWGSIMRRWAPRGLSGGSPFVRGRVLMIIACAYIGSTNAPDPIRTLLSVLGRE</sequence>
<dbReference type="EMBL" id="JASCZI010090869">
    <property type="protein sequence ID" value="MED6147313.1"/>
    <property type="molecule type" value="Genomic_DNA"/>
</dbReference>
<proteinExistence type="predicted"/>
<evidence type="ECO:0000313" key="1">
    <source>
        <dbReference type="EMBL" id="MED6147313.1"/>
    </source>
</evidence>
<name>A0ABU6THA4_9FABA</name>
<reference evidence="1 2" key="1">
    <citation type="journal article" date="2023" name="Plants (Basel)">
        <title>Bridging the Gap: Combining Genomics and Transcriptomics Approaches to Understand Stylosanthes scabra, an Orphan Legume from the Brazilian Caatinga.</title>
        <authorList>
            <person name="Ferreira-Neto J.R.C."/>
            <person name="da Silva M.D."/>
            <person name="Binneck E."/>
            <person name="de Melo N.F."/>
            <person name="da Silva R.H."/>
            <person name="de Melo A.L.T.M."/>
            <person name="Pandolfi V."/>
            <person name="Bustamante F.O."/>
            <person name="Brasileiro-Vidal A.C."/>
            <person name="Benko-Iseppon A.M."/>
        </authorList>
    </citation>
    <scope>NUCLEOTIDE SEQUENCE [LARGE SCALE GENOMIC DNA]</scope>
    <source>
        <tissue evidence="1">Leaves</tissue>
    </source>
</reference>
<comment type="caution">
    <text evidence="1">The sequence shown here is derived from an EMBL/GenBank/DDBJ whole genome shotgun (WGS) entry which is preliminary data.</text>
</comment>
<accession>A0ABU6THA4</accession>
<keyword evidence="2" id="KW-1185">Reference proteome</keyword>
<organism evidence="1 2">
    <name type="scientific">Stylosanthes scabra</name>
    <dbReference type="NCBI Taxonomy" id="79078"/>
    <lineage>
        <taxon>Eukaryota</taxon>
        <taxon>Viridiplantae</taxon>
        <taxon>Streptophyta</taxon>
        <taxon>Embryophyta</taxon>
        <taxon>Tracheophyta</taxon>
        <taxon>Spermatophyta</taxon>
        <taxon>Magnoliopsida</taxon>
        <taxon>eudicotyledons</taxon>
        <taxon>Gunneridae</taxon>
        <taxon>Pentapetalae</taxon>
        <taxon>rosids</taxon>
        <taxon>fabids</taxon>
        <taxon>Fabales</taxon>
        <taxon>Fabaceae</taxon>
        <taxon>Papilionoideae</taxon>
        <taxon>50 kb inversion clade</taxon>
        <taxon>dalbergioids sensu lato</taxon>
        <taxon>Dalbergieae</taxon>
        <taxon>Pterocarpus clade</taxon>
        <taxon>Stylosanthes</taxon>
    </lineage>
</organism>
<evidence type="ECO:0000313" key="2">
    <source>
        <dbReference type="Proteomes" id="UP001341840"/>
    </source>
</evidence>
<protein>
    <submittedName>
        <fullName evidence="1">Uncharacterized protein</fullName>
    </submittedName>
</protein>